<keyword evidence="1" id="KW-1133">Transmembrane helix</keyword>
<feature type="transmembrane region" description="Helical" evidence="1">
    <location>
        <begin position="225"/>
        <end position="244"/>
    </location>
</feature>
<reference evidence="2 3" key="1">
    <citation type="submission" date="2019-08" db="EMBL/GenBank/DDBJ databases">
        <title>Bradyrhizobium hipponensis sp. nov., a rhizobium isolated from a Lupinus angustifolius root nodule in Tunisia.</title>
        <authorList>
            <person name="Off K."/>
            <person name="Rejili M."/>
            <person name="Mars M."/>
            <person name="Brachmann A."/>
            <person name="Marin M."/>
        </authorList>
    </citation>
    <scope>NUCLEOTIDE SEQUENCE [LARGE SCALE GENOMIC DNA]</scope>
    <source>
        <strain evidence="2 3">CTAW71</strain>
    </source>
</reference>
<evidence type="ECO:0000313" key="2">
    <source>
        <dbReference type="EMBL" id="TYL86988.1"/>
    </source>
</evidence>
<keyword evidence="1" id="KW-0472">Membrane</keyword>
<proteinExistence type="predicted"/>
<dbReference type="Proteomes" id="UP000324758">
    <property type="component" value="Unassembled WGS sequence"/>
</dbReference>
<evidence type="ECO:0000313" key="3">
    <source>
        <dbReference type="Proteomes" id="UP000324758"/>
    </source>
</evidence>
<dbReference type="AlphaFoldDB" id="A0A5D3K3F5"/>
<dbReference type="EMBL" id="VSSS01000077">
    <property type="protein sequence ID" value="TYL86988.1"/>
    <property type="molecule type" value="Genomic_DNA"/>
</dbReference>
<evidence type="ECO:0008006" key="4">
    <source>
        <dbReference type="Google" id="ProtNLM"/>
    </source>
</evidence>
<feature type="transmembrane region" description="Helical" evidence="1">
    <location>
        <begin position="98"/>
        <end position="125"/>
    </location>
</feature>
<feature type="transmembrane region" description="Helical" evidence="1">
    <location>
        <begin position="309"/>
        <end position="333"/>
    </location>
</feature>
<name>A0A5D3K3F5_9BRAD</name>
<protein>
    <recommendedName>
        <fullName evidence="4">Glycosyltransferase RgtA/B/C/D-like domain-containing protein</fullName>
    </recommendedName>
</protein>
<feature type="transmembrane region" description="Helical" evidence="1">
    <location>
        <begin position="345"/>
        <end position="362"/>
    </location>
</feature>
<sequence length="580" mass="62612">MSLATSSLGAASRKSLLALSPAIVDTLVIAAFAAVVSLLRTGFVFGIENNLFHFPIVAGLGNEPQFHDDAFIQSLRYFASGVWILLNDTQKDLGRTEVLFFVLNYLSRLLSFVGFLCCASLLGVVTRRDKIVFSLILCAIAFLDGYSRAGGMGGLFVNYFTHSEIANGTVLLAIYFAARRWFMSAAIACGVTFFVNAFVAVWLAPLLVLVAATSMLRGETTLRTVCWRTLAGLVISLPIAYPVLHAVLGNPEFGKPPGFDYPAYLREYYAGHSLITAVDLDNILVMVAVIAAGAAAFAWFGARARALQAAYLGAILVYAAGIVIPFVSGANLVLNLQLLRSGTQIYLLAGLAVAALATNWLSRDRAIAFLPGCLMVLCLGINGIAIALVVPLVVVVVLATGSKRSVTDDAPASHRRFGYAALALAGLVLWPLAVRQDVALNRLFNDAVGEWKDVGNWASAATRTDAIFLPPPHRPETTTADPADLALARATIFEFVAHRRIWVDYKRGAAAMWTPSYYRIWHERMTETEALESHAARLAYAAGHGIGYVVDRCETLSSQRDVVFRTRRLCVSAAERAPAG</sequence>
<feature type="transmembrane region" description="Helical" evidence="1">
    <location>
        <begin position="131"/>
        <end position="147"/>
    </location>
</feature>
<feature type="transmembrane region" description="Helical" evidence="1">
    <location>
        <begin position="283"/>
        <end position="302"/>
    </location>
</feature>
<comment type="caution">
    <text evidence="2">The sequence shown here is derived from an EMBL/GenBank/DDBJ whole genome shotgun (WGS) entry which is preliminary data.</text>
</comment>
<organism evidence="2 3">
    <name type="scientific">Bradyrhizobium rifense</name>
    <dbReference type="NCBI Taxonomy" id="515499"/>
    <lineage>
        <taxon>Bacteria</taxon>
        <taxon>Pseudomonadati</taxon>
        <taxon>Pseudomonadota</taxon>
        <taxon>Alphaproteobacteria</taxon>
        <taxon>Hyphomicrobiales</taxon>
        <taxon>Nitrobacteraceae</taxon>
        <taxon>Bradyrhizobium</taxon>
    </lineage>
</organism>
<gene>
    <name evidence="2" type="ORF">FXB40_41155</name>
</gene>
<feature type="transmembrane region" description="Helical" evidence="1">
    <location>
        <begin position="159"/>
        <end position="178"/>
    </location>
</feature>
<accession>A0A5D3K3F5</accession>
<dbReference type="OrthoDB" id="596458at2"/>
<feature type="transmembrane region" description="Helical" evidence="1">
    <location>
        <begin position="184"/>
        <end position="213"/>
    </location>
</feature>
<feature type="transmembrane region" description="Helical" evidence="1">
    <location>
        <begin position="417"/>
        <end position="434"/>
    </location>
</feature>
<dbReference type="RefSeq" id="WP_148777983.1">
    <property type="nucleotide sequence ID" value="NZ_VSSS01000077.1"/>
</dbReference>
<feature type="transmembrane region" description="Helical" evidence="1">
    <location>
        <begin position="374"/>
        <end position="397"/>
    </location>
</feature>
<evidence type="ECO:0000256" key="1">
    <source>
        <dbReference type="SAM" id="Phobius"/>
    </source>
</evidence>
<feature type="transmembrane region" description="Helical" evidence="1">
    <location>
        <begin position="16"/>
        <end position="39"/>
    </location>
</feature>
<keyword evidence="3" id="KW-1185">Reference proteome</keyword>
<keyword evidence="1" id="KW-0812">Transmembrane</keyword>